<feature type="transmembrane region" description="Helical" evidence="1">
    <location>
        <begin position="30"/>
        <end position="53"/>
    </location>
</feature>
<evidence type="ECO:0000259" key="2">
    <source>
        <dbReference type="Pfam" id="PF01551"/>
    </source>
</evidence>
<dbReference type="AlphaFoldDB" id="A0A4V3H033"/>
<dbReference type="Proteomes" id="UP000295832">
    <property type="component" value="Unassembled WGS sequence"/>
</dbReference>
<name>A0A4V3H033_9FIRM</name>
<dbReference type="PANTHER" id="PTHR21666">
    <property type="entry name" value="PEPTIDASE-RELATED"/>
    <property type="match status" value="1"/>
</dbReference>
<dbReference type="RefSeq" id="WP_134114134.1">
    <property type="nucleotide sequence ID" value="NZ_SOEG01000001.1"/>
</dbReference>
<dbReference type="InterPro" id="IPR050570">
    <property type="entry name" value="Cell_wall_metabolism_enzyme"/>
</dbReference>
<proteinExistence type="predicted"/>
<dbReference type="CDD" id="cd12797">
    <property type="entry name" value="M23_peptidase"/>
    <property type="match status" value="1"/>
</dbReference>
<comment type="caution">
    <text evidence="3">The sequence shown here is derived from an EMBL/GenBank/DDBJ whole genome shotgun (WGS) entry which is preliminary data.</text>
</comment>
<feature type="domain" description="M23ase beta-sheet core" evidence="2">
    <location>
        <begin position="152"/>
        <end position="241"/>
    </location>
</feature>
<dbReference type="Gene3D" id="2.70.70.10">
    <property type="entry name" value="Glucose Permease (Domain IIA)"/>
    <property type="match status" value="1"/>
</dbReference>
<protein>
    <submittedName>
        <fullName evidence="3">Peptidase M23-like protein</fullName>
    </submittedName>
</protein>
<dbReference type="STRING" id="926561.GCA_000379025_00990"/>
<dbReference type="Pfam" id="PF01551">
    <property type="entry name" value="Peptidase_M23"/>
    <property type="match status" value="1"/>
</dbReference>
<keyword evidence="1" id="KW-1133">Transmembrane helix</keyword>
<accession>A0A4V3H033</accession>
<gene>
    <name evidence="3" type="ORF">C7959_10166</name>
</gene>
<dbReference type="GO" id="GO:0004222">
    <property type="term" value="F:metalloendopeptidase activity"/>
    <property type="evidence" value="ECO:0007669"/>
    <property type="project" value="TreeGrafter"/>
</dbReference>
<dbReference type="InterPro" id="IPR016047">
    <property type="entry name" value="M23ase_b-sheet_dom"/>
</dbReference>
<keyword evidence="4" id="KW-1185">Reference proteome</keyword>
<sequence length="255" mass="28943">MAKKSDKWPFSILLDRKKLKLKDSIKSWKWMGYYILVVVVFMIVGGSIAFYQYKNNINLEEPHFQRTNINTTQESVKLIEDIKEANDNYKLNTTKISLPKQKKDIEDTPAVKVSAKPAQSKSFSNLYKPVDGDIILSWHSPYKDKVLDAWKFNSGIDISAEIGTKVKAAAEGVVKEIIKDDYQGVTIIIEHSTNLQTLYSNLETNHVIEGEKVHKGQVVGEIGDSGLNDKSKLHFEVIKVDGEKQKRVSPLDYIN</sequence>
<keyword evidence="1" id="KW-0472">Membrane</keyword>
<evidence type="ECO:0000313" key="3">
    <source>
        <dbReference type="EMBL" id="TDX59179.1"/>
    </source>
</evidence>
<dbReference type="PANTHER" id="PTHR21666:SF270">
    <property type="entry name" value="MUREIN HYDROLASE ACTIVATOR ENVC"/>
    <property type="match status" value="1"/>
</dbReference>
<evidence type="ECO:0000313" key="4">
    <source>
        <dbReference type="Proteomes" id="UP000295832"/>
    </source>
</evidence>
<dbReference type="SUPFAM" id="SSF51261">
    <property type="entry name" value="Duplicated hybrid motif"/>
    <property type="match status" value="1"/>
</dbReference>
<dbReference type="EMBL" id="SOEG01000001">
    <property type="protein sequence ID" value="TDX59179.1"/>
    <property type="molecule type" value="Genomic_DNA"/>
</dbReference>
<dbReference type="InterPro" id="IPR011055">
    <property type="entry name" value="Dup_hybrid_motif"/>
</dbReference>
<organism evidence="3 4">
    <name type="scientific">Orenia marismortui</name>
    <dbReference type="NCBI Taxonomy" id="46469"/>
    <lineage>
        <taxon>Bacteria</taxon>
        <taxon>Bacillati</taxon>
        <taxon>Bacillota</taxon>
        <taxon>Clostridia</taxon>
        <taxon>Halanaerobiales</taxon>
        <taxon>Halobacteroidaceae</taxon>
        <taxon>Orenia</taxon>
    </lineage>
</organism>
<reference evidence="3 4" key="1">
    <citation type="submission" date="2019-03" db="EMBL/GenBank/DDBJ databases">
        <title>Subsurface microbial communities from deep shales in Ohio and West Virginia, USA.</title>
        <authorList>
            <person name="Wrighton K."/>
        </authorList>
    </citation>
    <scope>NUCLEOTIDE SEQUENCE [LARGE SCALE GENOMIC DNA]</scope>
    <source>
        <strain evidence="3 4">MSL 6dP</strain>
    </source>
</reference>
<keyword evidence="1" id="KW-0812">Transmembrane</keyword>
<evidence type="ECO:0000256" key="1">
    <source>
        <dbReference type="SAM" id="Phobius"/>
    </source>
</evidence>